<feature type="compositionally biased region" description="Polar residues" evidence="1">
    <location>
        <begin position="34"/>
        <end position="51"/>
    </location>
</feature>
<name>A0A9P3L7W4_9APHY</name>
<accession>A0A9P3L7W4</accession>
<feature type="compositionally biased region" description="Polar residues" evidence="1">
    <location>
        <begin position="121"/>
        <end position="131"/>
    </location>
</feature>
<dbReference type="Proteomes" id="UP000703269">
    <property type="component" value="Unassembled WGS sequence"/>
</dbReference>
<keyword evidence="3" id="KW-1185">Reference proteome</keyword>
<evidence type="ECO:0000313" key="3">
    <source>
        <dbReference type="Proteomes" id="UP000703269"/>
    </source>
</evidence>
<gene>
    <name evidence="2" type="ORF">PsYK624_014990</name>
</gene>
<feature type="compositionally biased region" description="Basic and acidic residues" evidence="1">
    <location>
        <begin position="80"/>
        <end position="97"/>
    </location>
</feature>
<feature type="compositionally biased region" description="Low complexity" evidence="1">
    <location>
        <begin position="104"/>
        <end position="115"/>
    </location>
</feature>
<feature type="compositionally biased region" description="Polar residues" evidence="1">
    <location>
        <begin position="213"/>
        <end position="225"/>
    </location>
</feature>
<reference evidence="2 3" key="1">
    <citation type="submission" date="2021-08" db="EMBL/GenBank/DDBJ databases">
        <title>Draft Genome Sequence of Phanerochaete sordida strain YK-624.</title>
        <authorList>
            <person name="Mori T."/>
            <person name="Dohra H."/>
            <person name="Suzuki T."/>
            <person name="Kawagishi H."/>
            <person name="Hirai H."/>
        </authorList>
    </citation>
    <scope>NUCLEOTIDE SEQUENCE [LARGE SCALE GENOMIC DNA]</scope>
    <source>
        <strain evidence="2 3">YK-624</strain>
    </source>
</reference>
<feature type="compositionally biased region" description="Basic residues" evidence="1">
    <location>
        <begin position="53"/>
        <end position="66"/>
    </location>
</feature>
<evidence type="ECO:0000313" key="2">
    <source>
        <dbReference type="EMBL" id="GJE85420.1"/>
    </source>
</evidence>
<comment type="caution">
    <text evidence="2">The sequence shown here is derived from an EMBL/GenBank/DDBJ whole genome shotgun (WGS) entry which is preliminary data.</text>
</comment>
<evidence type="ECO:0000256" key="1">
    <source>
        <dbReference type="SAM" id="MobiDB-lite"/>
    </source>
</evidence>
<dbReference type="OrthoDB" id="2976199at2759"/>
<dbReference type="EMBL" id="BPQB01000002">
    <property type="protein sequence ID" value="GJE85420.1"/>
    <property type="molecule type" value="Genomic_DNA"/>
</dbReference>
<feature type="region of interest" description="Disordered" evidence="1">
    <location>
        <begin position="211"/>
        <end position="237"/>
    </location>
</feature>
<feature type="region of interest" description="Disordered" evidence="1">
    <location>
        <begin position="34"/>
        <end position="136"/>
    </location>
</feature>
<sequence length="237" mass="26743">MTEYDWSPEAWERHLESQQRVNNWVVDQTARIPQQQWTKHSAGSVAPSYTTHSSHHSSSHSRHRSRSSSMTASTPTKARPGMDHQRSVTEPMHEAYARSRRSSQSRQSSQPPSRSYKPATYVSQYPQTSSRGGYYRDASGHRYQAYDYDASTGQIVLPPPRAGEQYIITPPANRPLVVVNNDPYTTVRHSSRSSSHTSSSKNQPLLKRLFSGLSPTRSSASSHTAKLTRHSSRDGRY</sequence>
<dbReference type="AlphaFoldDB" id="A0A9P3L7W4"/>
<organism evidence="2 3">
    <name type="scientific">Phanerochaete sordida</name>
    <dbReference type="NCBI Taxonomy" id="48140"/>
    <lineage>
        <taxon>Eukaryota</taxon>
        <taxon>Fungi</taxon>
        <taxon>Dikarya</taxon>
        <taxon>Basidiomycota</taxon>
        <taxon>Agaricomycotina</taxon>
        <taxon>Agaricomycetes</taxon>
        <taxon>Polyporales</taxon>
        <taxon>Phanerochaetaceae</taxon>
        <taxon>Phanerochaete</taxon>
    </lineage>
</organism>
<proteinExistence type="predicted"/>
<protein>
    <submittedName>
        <fullName evidence="2">Uncharacterized protein</fullName>
    </submittedName>
</protein>